<gene>
    <name evidence="1" type="ORF">GSPATT00023378001</name>
</gene>
<dbReference type="KEGG" id="ptm:GSPATT00023378001"/>
<dbReference type="RefSeq" id="XP_001457600.1">
    <property type="nucleotide sequence ID" value="XM_001457563.1"/>
</dbReference>
<dbReference type="EMBL" id="CT868658">
    <property type="protein sequence ID" value="CAK90203.1"/>
    <property type="molecule type" value="Genomic_DNA"/>
</dbReference>
<accession>A0E4I6</accession>
<organism evidence="1 2">
    <name type="scientific">Paramecium tetraurelia</name>
    <dbReference type="NCBI Taxonomy" id="5888"/>
    <lineage>
        <taxon>Eukaryota</taxon>
        <taxon>Sar</taxon>
        <taxon>Alveolata</taxon>
        <taxon>Ciliophora</taxon>
        <taxon>Intramacronucleata</taxon>
        <taxon>Oligohymenophorea</taxon>
        <taxon>Peniculida</taxon>
        <taxon>Parameciidae</taxon>
        <taxon>Paramecium</taxon>
    </lineage>
</organism>
<evidence type="ECO:0000313" key="2">
    <source>
        <dbReference type="Proteomes" id="UP000000600"/>
    </source>
</evidence>
<proteinExistence type="predicted"/>
<dbReference type="HOGENOM" id="CLU_1404978_0_0_1"/>
<dbReference type="InParanoid" id="A0E4I6"/>
<keyword evidence="2" id="KW-1185">Reference proteome</keyword>
<reference evidence="1 2" key="1">
    <citation type="journal article" date="2006" name="Nature">
        <title>Global trends of whole-genome duplications revealed by the ciliate Paramecium tetraurelia.</title>
        <authorList>
            <consortium name="Genoscope"/>
            <person name="Aury J.-M."/>
            <person name="Jaillon O."/>
            <person name="Duret L."/>
            <person name="Noel B."/>
            <person name="Jubin C."/>
            <person name="Porcel B.M."/>
            <person name="Segurens B."/>
            <person name="Daubin V."/>
            <person name="Anthouard V."/>
            <person name="Aiach N."/>
            <person name="Arnaiz O."/>
            <person name="Billaut A."/>
            <person name="Beisson J."/>
            <person name="Blanc I."/>
            <person name="Bouhouche K."/>
            <person name="Camara F."/>
            <person name="Duharcourt S."/>
            <person name="Guigo R."/>
            <person name="Gogendeau D."/>
            <person name="Katinka M."/>
            <person name="Keller A.-M."/>
            <person name="Kissmehl R."/>
            <person name="Klotz C."/>
            <person name="Koll F."/>
            <person name="Le Moue A."/>
            <person name="Lepere C."/>
            <person name="Malinsky S."/>
            <person name="Nowacki M."/>
            <person name="Nowak J.K."/>
            <person name="Plattner H."/>
            <person name="Poulain J."/>
            <person name="Ruiz F."/>
            <person name="Serrano V."/>
            <person name="Zagulski M."/>
            <person name="Dessen P."/>
            <person name="Betermier M."/>
            <person name="Weissenbach J."/>
            <person name="Scarpelli C."/>
            <person name="Schachter V."/>
            <person name="Sperling L."/>
            <person name="Meyer E."/>
            <person name="Cohen J."/>
            <person name="Wincker P."/>
        </authorList>
    </citation>
    <scope>NUCLEOTIDE SEQUENCE [LARGE SCALE GENOMIC DNA]</scope>
    <source>
        <strain evidence="1 2">Stock d4-2</strain>
    </source>
</reference>
<protein>
    <submittedName>
        <fullName evidence="1">Uncharacterized protein</fullName>
    </submittedName>
</protein>
<dbReference type="Proteomes" id="UP000000600">
    <property type="component" value="Unassembled WGS sequence"/>
</dbReference>
<dbReference type="AlphaFoldDB" id="A0E4I6"/>
<dbReference type="GeneID" id="5043385"/>
<sequence>MSSFDYPQKLSEPSSLTSIQSFKNSYEEDVEEIGIVAEKRLLSQLFEDSLEYTNINIQVIQEIVISKRTRKERHLSDKQLKSQNLHFKCQESEQRLLSDSQNGAIRYPCCRECCTNEQKLNDIVAQDLIQVTQAKEAAKFKQETVTLNLISKQQQIGKNNDLGDKICKKILKIEESQHLYIQPYQRDQRQEKWY</sequence>
<name>A0E4I6_PARTE</name>
<evidence type="ECO:0000313" key="1">
    <source>
        <dbReference type="EMBL" id="CAK90203.1"/>
    </source>
</evidence>